<keyword evidence="10" id="KW-1185">Reference proteome</keyword>
<feature type="active site" description="Charge relay system" evidence="5">
    <location>
        <position position="177"/>
    </location>
</feature>
<dbReference type="Gene3D" id="2.90.10.10">
    <property type="entry name" value="Bulb-type lectin domain"/>
    <property type="match status" value="2"/>
</dbReference>
<dbReference type="InterPro" id="IPR000209">
    <property type="entry name" value="Peptidase_S8/S53_dom"/>
</dbReference>
<dbReference type="Pfam" id="PF05922">
    <property type="entry name" value="Inhibitor_I9"/>
    <property type="match status" value="1"/>
</dbReference>
<keyword evidence="4 5" id="KW-0720">Serine protease</keyword>
<dbReference type="InterPro" id="IPR022398">
    <property type="entry name" value="Peptidase_S8_His-AS"/>
</dbReference>
<accession>A0A841CGA8</accession>
<evidence type="ECO:0000256" key="5">
    <source>
        <dbReference type="PROSITE-ProRule" id="PRU01240"/>
    </source>
</evidence>
<dbReference type="Gene3D" id="3.30.70.80">
    <property type="entry name" value="Peptidase S8 propeptide/proteinase inhibitor I9"/>
    <property type="match status" value="1"/>
</dbReference>
<evidence type="ECO:0000313" key="9">
    <source>
        <dbReference type="EMBL" id="MBB5956030.1"/>
    </source>
</evidence>
<dbReference type="InterPro" id="IPR001480">
    <property type="entry name" value="Bulb-type_lectin_dom"/>
</dbReference>
<protein>
    <submittedName>
        <fullName evidence="9">Subtilisin family serine protease</fullName>
    </submittedName>
</protein>
<dbReference type="PROSITE" id="PS00136">
    <property type="entry name" value="SUBTILASE_ASP"/>
    <property type="match status" value="1"/>
</dbReference>
<dbReference type="SMART" id="SM00108">
    <property type="entry name" value="B_lectin"/>
    <property type="match status" value="1"/>
</dbReference>
<keyword evidence="2 5" id="KW-0645">Protease</keyword>
<dbReference type="PANTHER" id="PTHR43806">
    <property type="entry name" value="PEPTIDASE S8"/>
    <property type="match status" value="1"/>
</dbReference>
<feature type="active site" description="Charge relay system" evidence="5">
    <location>
        <position position="329"/>
    </location>
</feature>
<dbReference type="PANTHER" id="PTHR43806:SF58">
    <property type="entry name" value="ALKALINE PROTEASE 1-RELATED"/>
    <property type="match status" value="1"/>
</dbReference>
<feature type="signal peptide" evidence="7">
    <location>
        <begin position="1"/>
        <end position="31"/>
    </location>
</feature>
<dbReference type="InterPro" id="IPR015500">
    <property type="entry name" value="Peptidase_S8_subtilisin-rel"/>
</dbReference>
<dbReference type="InterPro" id="IPR034193">
    <property type="entry name" value="PCSK9_ProteinaseK-like"/>
</dbReference>
<dbReference type="AlphaFoldDB" id="A0A841CGA8"/>
<dbReference type="SUPFAM" id="SSF51110">
    <property type="entry name" value="alpha-D-mannose-specific plant lectins"/>
    <property type="match status" value="1"/>
</dbReference>
<dbReference type="InterPro" id="IPR010259">
    <property type="entry name" value="S8pro/Inhibitor_I9"/>
</dbReference>
<dbReference type="InterPro" id="IPR050131">
    <property type="entry name" value="Peptidase_S8_subtilisin-like"/>
</dbReference>
<dbReference type="PROSITE" id="PS51892">
    <property type="entry name" value="SUBTILASE"/>
    <property type="match status" value="1"/>
</dbReference>
<proteinExistence type="inferred from homology"/>
<evidence type="ECO:0000256" key="1">
    <source>
        <dbReference type="ARBA" id="ARBA00011073"/>
    </source>
</evidence>
<dbReference type="PROSITE" id="PS00138">
    <property type="entry name" value="SUBTILASE_SER"/>
    <property type="match status" value="1"/>
</dbReference>
<dbReference type="RefSeq" id="WP_184690806.1">
    <property type="nucleotide sequence ID" value="NZ_JACHJN010000003.1"/>
</dbReference>
<comment type="caution">
    <text evidence="9">The sequence shown here is derived from an EMBL/GenBank/DDBJ whole genome shotgun (WGS) entry which is preliminary data.</text>
</comment>
<feature type="domain" description="Bulb-type lectin" evidence="8">
    <location>
        <begin position="391"/>
        <end position="500"/>
    </location>
</feature>
<dbReference type="PROSITE" id="PS50927">
    <property type="entry name" value="BULB_LECTIN"/>
    <property type="match status" value="1"/>
</dbReference>
<comment type="similarity">
    <text evidence="1 5 6">Belongs to the peptidase S8 family.</text>
</comment>
<feature type="active site" description="Charge relay system" evidence="5">
    <location>
        <position position="146"/>
    </location>
</feature>
<dbReference type="CDD" id="cd04077">
    <property type="entry name" value="Peptidases_S8_PCSK9_ProteinaseK_like"/>
    <property type="match status" value="1"/>
</dbReference>
<keyword evidence="3 5" id="KW-0378">Hydrolase</keyword>
<dbReference type="InterPro" id="IPR023827">
    <property type="entry name" value="Peptidase_S8_Asp-AS"/>
</dbReference>
<organism evidence="9 10">
    <name type="scientific">Saccharothrix tamanrassetensis</name>
    <dbReference type="NCBI Taxonomy" id="1051531"/>
    <lineage>
        <taxon>Bacteria</taxon>
        <taxon>Bacillati</taxon>
        <taxon>Actinomycetota</taxon>
        <taxon>Actinomycetes</taxon>
        <taxon>Pseudonocardiales</taxon>
        <taxon>Pseudonocardiaceae</taxon>
        <taxon>Saccharothrix</taxon>
    </lineage>
</organism>
<dbReference type="GO" id="GO:0005615">
    <property type="term" value="C:extracellular space"/>
    <property type="evidence" value="ECO:0007669"/>
    <property type="project" value="TreeGrafter"/>
</dbReference>
<sequence>MGEFGAPWRRSAGVGTVSALALALAATPASAQGDIVGANAADAVAGRYIVVLEDARKADAVAGRVGARVAHRYRAAVQGFSAAMPESAARRLAVDPDVAYVAQDRVVRLEGTSSWGLDRIDQRDLPLDQTYSYGKSGQAAHVYVVDTGIRTSHSDFGGRASFDFNAIDTDDSDCNGHGTHVAGTIGGGSYGVAKAARLHAVKVLGCGGSGTVSAVVAGVDWVTANHVRPAVANMSLSSGVNDLIDTAVRRSIDSGVTYVAAAGNGNQDACLRSPARVEGAITVAASDGRDVRGSFSNFGTCADLYAPGVGIASAWYTDDTASAYMDGTSMAAPHVAGAAALHLAARPADGPQQVQYALAYGATRGRIADAGPGTPNLLLYLGPPTPAQPGADRLLSGESLSAGQSKASTDGAFRLKMQTDGNLVLYTAYGEPLWHTNTWGSDVTRAVLQPDGNLVLYSDAGVARWHTSTYGTAADRLIVQTDGNVVLYGPDGRVFWHRRQ</sequence>
<evidence type="ECO:0000313" key="10">
    <source>
        <dbReference type="Proteomes" id="UP000547510"/>
    </source>
</evidence>
<dbReference type="InterPro" id="IPR037045">
    <property type="entry name" value="S8pro/Inhibitor_I9_sf"/>
</dbReference>
<dbReference type="GO" id="GO:0004252">
    <property type="term" value="F:serine-type endopeptidase activity"/>
    <property type="evidence" value="ECO:0007669"/>
    <property type="project" value="UniProtKB-UniRule"/>
</dbReference>
<dbReference type="PROSITE" id="PS00137">
    <property type="entry name" value="SUBTILASE_HIS"/>
    <property type="match status" value="1"/>
</dbReference>
<evidence type="ECO:0000256" key="6">
    <source>
        <dbReference type="RuleBase" id="RU003355"/>
    </source>
</evidence>
<gene>
    <name evidence="9" type="ORF">FHS29_002611</name>
</gene>
<keyword evidence="7" id="KW-0732">Signal</keyword>
<dbReference type="SUPFAM" id="SSF52743">
    <property type="entry name" value="Subtilisin-like"/>
    <property type="match status" value="1"/>
</dbReference>
<dbReference type="GO" id="GO:0006508">
    <property type="term" value="P:proteolysis"/>
    <property type="evidence" value="ECO:0007669"/>
    <property type="project" value="UniProtKB-KW"/>
</dbReference>
<evidence type="ECO:0000256" key="4">
    <source>
        <dbReference type="ARBA" id="ARBA00022825"/>
    </source>
</evidence>
<dbReference type="FunFam" id="3.40.50.200:FF:000014">
    <property type="entry name" value="Proteinase K"/>
    <property type="match status" value="1"/>
</dbReference>
<dbReference type="PRINTS" id="PR00723">
    <property type="entry name" value="SUBTILISIN"/>
</dbReference>
<dbReference type="InterPro" id="IPR036852">
    <property type="entry name" value="Peptidase_S8/S53_dom_sf"/>
</dbReference>
<dbReference type="Gene3D" id="3.40.50.200">
    <property type="entry name" value="Peptidase S8/S53 domain"/>
    <property type="match status" value="1"/>
</dbReference>
<dbReference type="SUPFAM" id="SSF54897">
    <property type="entry name" value="Protease propeptides/inhibitors"/>
    <property type="match status" value="1"/>
</dbReference>
<evidence type="ECO:0000256" key="2">
    <source>
        <dbReference type="ARBA" id="ARBA00022670"/>
    </source>
</evidence>
<dbReference type="EMBL" id="JACHJN010000003">
    <property type="protein sequence ID" value="MBB5956030.1"/>
    <property type="molecule type" value="Genomic_DNA"/>
</dbReference>
<name>A0A841CGA8_9PSEU</name>
<evidence type="ECO:0000256" key="7">
    <source>
        <dbReference type="SAM" id="SignalP"/>
    </source>
</evidence>
<feature type="chain" id="PRO_5032657853" evidence="7">
    <location>
        <begin position="32"/>
        <end position="500"/>
    </location>
</feature>
<evidence type="ECO:0000256" key="3">
    <source>
        <dbReference type="ARBA" id="ARBA00022801"/>
    </source>
</evidence>
<reference evidence="9 10" key="1">
    <citation type="submission" date="2020-08" db="EMBL/GenBank/DDBJ databases">
        <title>Genomic Encyclopedia of Type Strains, Phase III (KMG-III): the genomes of soil and plant-associated and newly described type strains.</title>
        <authorList>
            <person name="Whitman W."/>
        </authorList>
    </citation>
    <scope>NUCLEOTIDE SEQUENCE [LARGE SCALE GENOMIC DNA]</scope>
    <source>
        <strain evidence="9 10">CECT 8640</strain>
    </source>
</reference>
<dbReference type="Proteomes" id="UP000547510">
    <property type="component" value="Unassembled WGS sequence"/>
</dbReference>
<dbReference type="Pfam" id="PF00082">
    <property type="entry name" value="Peptidase_S8"/>
    <property type="match status" value="1"/>
</dbReference>
<dbReference type="InterPro" id="IPR036426">
    <property type="entry name" value="Bulb-type_lectin_dom_sf"/>
</dbReference>
<dbReference type="InterPro" id="IPR023828">
    <property type="entry name" value="Peptidase_S8_Ser-AS"/>
</dbReference>
<evidence type="ECO:0000259" key="8">
    <source>
        <dbReference type="PROSITE" id="PS50927"/>
    </source>
</evidence>